<dbReference type="RefSeq" id="XP_067076602.1">
    <property type="nucleotide sequence ID" value="XM_067220501.1"/>
</dbReference>
<dbReference type="VEuPathDB" id="TriTrypDB:TEOVI_000762600"/>
<evidence type="ECO:0008006" key="5">
    <source>
        <dbReference type="Google" id="ProtNLM"/>
    </source>
</evidence>
<name>A0A1G4I017_TRYEQ</name>
<dbReference type="GeneID" id="92381560"/>
<keyword evidence="4" id="KW-1185">Reference proteome</keyword>
<feature type="region of interest" description="Disordered" evidence="1">
    <location>
        <begin position="155"/>
        <end position="180"/>
    </location>
</feature>
<organism evidence="3 4">
    <name type="scientific">Trypanosoma equiperdum</name>
    <dbReference type="NCBI Taxonomy" id="5694"/>
    <lineage>
        <taxon>Eukaryota</taxon>
        <taxon>Discoba</taxon>
        <taxon>Euglenozoa</taxon>
        <taxon>Kinetoplastea</taxon>
        <taxon>Metakinetoplastina</taxon>
        <taxon>Trypanosomatida</taxon>
        <taxon>Trypanosomatidae</taxon>
        <taxon>Trypanosoma</taxon>
    </lineage>
</organism>
<evidence type="ECO:0000313" key="4">
    <source>
        <dbReference type="Proteomes" id="UP000195570"/>
    </source>
</evidence>
<protein>
    <recommendedName>
        <fullName evidence="5">Trypanosome variant surface glycoprotein (A-type)</fullName>
    </recommendedName>
</protein>
<evidence type="ECO:0000256" key="2">
    <source>
        <dbReference type="SAM" id="SignalP"/>
    </source>
</evidence>
<evidence type="ECO:0000256" key="1">
    <source>
        <dbReference type="SAM" id="MobiDB-lite"/>
    </source>
</evidence>
<feature type="compositionally biased region" description="Polar residues" evidence="1">
    <location>
        <begin position="159"/>
        <end position="180"/>
    </location>
</feature>
<proteinExistence type="predicted"/>
<dbReference type="AlphaFoldDB" id="A0A1G4I017"/>
<feature type="chain" id="PRO_5009235067" description="Trypanosome variant surface glycoprotein (A-type)" evidence="2">
    <location>
        <begin position="20"/>
        <end position="180"/>
    </location>
</feature>
<dbReference type="SUPFAM" id="SSF58087">
    <property type="entry name" value="Variant surface glycoprotein (N-terminal domain)"/>
    <property type="match status" value="1"/>
</dbReference>
<reference evidence="3" key="1">
    <citation type="submission" date="2016-09" db="EMBL/GenBank/DDBJ databases">
        <authorList>
            <person name="Hebert L."/>
            <person name="Moumen B."/>
        </authorList>
    </citation>
    <scope>NUCLEOTIDE SEQUENCE [LARGE SCALE GENOMIC DNA]</scope>
    <source>
        <strain evidence="3">OVI</strain>
    </source>
</reference>
<dbReference type="EMBL" id="CZPT02000189">
    <property type="protein sequence ID" value="SCU64919.1"/>
    <property type="molecule type" value="Genomic_DNA"/>
</dbReference>
<evidence type="ECO:0000313" key="3">
    <source>
        <dbReference type="EMBL" id="SCU64919.1"/>
    </source>
</evidence>
<sequence>MTATKVLFSILYVLASSTAVDLQDCTTPCACQARAEALAGHIKSRLDSATETAANNAMQALKLTAAASVADGQGEKFLAPVAAIALGTVTKDAETLKEAMPTITKAIETFTTAAAHYNLVAAIPVEVAAADLDASGSNHYGDATVTAADITPKSRKYLSRSQGRATNISRSGTVSSRPQV</sequence>
<dbReference type="Proteomes" id="UP000195570">
    <property type="component" value="Unassembled WGS sequence"/>
</dbReference>
<accession>A0A1G4I017</accession>
<feature type="signal peptide" evidence="2">
    <location>
        <begin position="1"/>
        <end position="19"/>
    </location>
</feature>
<gene>
    <name evidence="3" type="ORF">TEOVI_000762600</name>
</gene>
<comment type="caution">
    <text evidence="3">The sequence shown here is derived from an EMBL/GenBank/DDBJ whole genome shotgun (WGS) entry which is preliminary data.</text>
</comment>
<keyword evidence="2" id="KW-0732">Signal</keyword>